<comment type="similarity">
    <text evidence="3">Belongs to the peptidase M20A family.</text>
</comment>
<keyword evidence="7" id="KW-0170">Cobalt</keyword>
<dbReference type="Gene3D" id="3.30.70.360">
    <property type="match status" value="1"/>
</dbReference>
<sequence>MLTDQEQKILSCCDALFDETLELTENLVRAYSVLGQEQSAQAVMDDWYRKENFNVTHVPLTETALSFGDDTDHLENTAHVGDKDQANNSAENTIARRLNRSNISSYSASASRYNVIATLNEGASGPHLVFNGHLDVVPAEPNKLWSRPPWEPWRDEHGWLYGRGAGDMKAGIAAMCMAVKAVRQAGVEIYHPVTLQTVIEEECTGHGALACVNAGHTGDFVLIPEPFGAHIISGQVGVLWFRINLNGVPTHVLDTSAGTNAIEVVITLFNGLKALETEINAAPRHPLFKEIDKPFNLNLGRINGGDWASSVPAYASVEGRIGFPPGIAVDDIKARVKACVEDQASKLGAGISNLEVVFHGFCSEGVEVDLDDNGVRLLGQCHQDLTGEAVTTKPLTCTTDLRAYKVHGGINGTCYGPIAENFHGVDERVDIESIRHVLKTYALFLSRWGANASHDR</sequence>
<proteinExistence type="inferred from homology"/>
<dbReference type="InterPro" id="IPR010182">
    <property type="entry name" value="ArgE/DapE"/>
</dbReference>
<keyword evidence="5 9" id="KW-0378">Hydrolase</keyword>
<evidence type="ECO:0000256" key="3">
    <source>
        <dbReference type="ARBA" id="ARBA00006247"/>
    </source>
</evidence>
<keyword evidence="10" id="KW-1185">Reference proteome</keyword>
<dbReference type="Gene3D" id="3.40.630.10">
    <property type="entry name" value="Zn peptidases"/>
    <property type="match status" value="1"/>
</dbReference>
<dbReference type="InterPro" id="IPR002933">
    <property type="entry name" value="Peptidase_M20"/>
</dbReference>
<comment type="cofactor">
    <cofactor evidence="1">
        <name>Co(2+)</name>
        <dbReference type="ChEBI" id="CHEBI:48828"/>
    </cofactor>
</comment>
<dbReference type="InterPro" id="IPR036264">
    <property type="entry name" value="Bact_exopeptidase_dim_dom"/>
</dbReference>
<dbReference type="OrthoDB" id="3665926at2"/>
<organism evidence="9 10">
    <name type="scientific">Vreelandella rituensis</name>
    <dbReference type="NCBI Taxonomy" id="2282306"/>
    <lineage>
        <taxon>Bacteria</taxon>
        <taxon>Pseudomonadati</taxon>
        <taxon>Pseudomonadota</taxon>
        <taxon>Gammaproteobacteria</taxon>
        <taxon>Oceanospirillales</taxon>
        <taxon>Halomonadaceae</taxon>
        <taxon>Vreelandella</taxon>
    </lineage>
</organism>
<dbReference type="GO" id="GO:0046872">
    <property type="term" value="F:metal ion binding"/>
    <property type="evidence" value="ECO:0007669"/>
    <property type="project" value="UniProtKB-KW"/>
</dbReference>
<reference evidence="9 10" key="1">
    <citation type="submission" date="2018-07" db="EMBL/GenBank/DDBJ databases">
        <title>Halomonas rutogse sp. nov., isolated from Lake TangqianCo on Tibetan Plateau.</title>
        <authorList>
            <person name="Lu H."/>
            <person name="Xing P."/>
            <person name="Wu Q."/>
        </authorList>
    </citation>
    <scope>NUCLEOTIDE SEQUENCE [LARGE SCALE GENOMIC DNA]</scope>
    <source>
        <strain evidence="9 10">TQ8S</strain>
    </source>
</reference>
<dbReference type="InterPro" id="IPR011650">
    <property type="entry name" value="Peptidase_M20_dimer"/>
</dbReference>
<dbReference type="AlphaFoldDB" id="A0A368U780"/>
<dbReference type="GO" id="GO:0016787">
    <property type="term" value="F:hydrolase activity"/>
    <property type="evidence" value="ECO:0007669"/>
    <property type="project" value="UniProtKB-KW"/>
</dbReference>
<dbReference type="SUPFAM" id="SSF53187">
    <property type="entry name" value="Zn-dependent exopeptidases"/>
    <property type="match status" value="1"/>
</dbReference>
<comment type="caution">
    <text evidence="9">The sequence shown here is derived from an EMBL/GenBank/DDBJ whole genome shotgun (WGS) entry which is preliminary data.</text>
</comment>
<dbReference type="PANTHER" id="PTHR43808">
    <property type="entry name" value="ACETYLORNITHINE DEACETYLASE"/>
    <property type="match status" value="1"/>
</dbReference>
<comment type="cofactor">
    <cofactor evidence="2">
        <name>Zn(2+)</name>
        <dbReference type="ChEBI" id="CHEBI:29105"/>
    </cofactor>
</comment>
<evidence type="ECO:0000256" key="5">
    <source>
        <dbReference type="ARBA" id="ARBA00022801"/>
    </source>
</evidence>
<keyword evidence="4" id="KW-0479">Metal-binding</keyword>
<dbReference type="PANTHER" id="PTHR43808:SF25">
    <property type="entry name" value="PEPTIDASE M20 DIMERISATION DOMAIN-CONTAINING PROTEIN"/>
    <property type="match status" value="1"/>
</dbReference>
<dbReference type="InterPro" id="IPR050072">
    <property type="entry name" value="Peptidase_M20A"/>
</dbReference>
<dbReference type="NCBIfam" id="TIGR01910">
    <property type="entry name" value="DapE-ArgE"/>
    <property type="match status" value="1"/>
</dbReference>
<gene>
    <name evidence="9" type="ORF">DU506_08085</name>
</gene>
<keyword evidence="6" id="KW-0862">Zinc</keyword>
<evidence type="ECO:0000313" key="10">
    <source>
        <dbReference type="Proteomes" id="UP000253204"/>
    </source>
</evidence>
<accession>A0A368U780</accession>
<evidence type="ECO:0000256" key="4">
    <source>
        <dbReference type="ARBA" id="ARBA00022723"/>
    </source>
</evidence>
<evidence type="ECO:0000256" key="6">
    <source>
        <dbReference type="ARBA" id="ARBA00022833"/>
    </source>
</evidence>
<dbReference type="Pfam" id="PF07687">
    <property type="entry name" value="M20_dimer"/>
    <property type="match status" value="1"/>
</dbReference>
<name>A0A368U780_9GAMM</name>
<evidence type="ECO:0000313" key="9">
    <source>
        <dbReference type="EMBL" id="RCV92356.1"/>
    </source>
</evidence>
<evidence type="ECO:0000256" key="2">
    <source>
        <dbReference type="ARBA" id="ARBA00001947"/>
    </source>
</evidence>
<evidence type="ECO:0000256" key="1">
    <source>
        <dbReference type="ARBA" id="ARBA00001941"/>
    </source>
</evidence>
<dbReference type="RefSeq" id="WP_114486435.1">
    <property type="nucleotide sequence ID" value="NZ_CBCSHM010000011.1"/>
</dbReference>
<evidence type="ECO:0000259" key="8">
    <source>
        <dbReference type="Pfam" id="PF07687"/>
    </source>
</evidence>
<dbReference type="SUPFAM" id="SSF55031">
    <property type="entry name" value="Bacterial exopeptidase dimerisation domain"/>
    <property type="match status" value="1"/>
</dbReference>
<evidence type="ECO:0000256" key="7">
    <source>
        <dbReference type="ARBA" id="ARBA00023285"/>
    </source>
</evidence>
<feature type="domain" description="Peptidase M20 dimerisation" evidence="8">
    <location>
        <begin position="234"/>
        <end position="345"/>
    </location>
</feature>
<dbReference type="Proteomes" id="UP000253204">
    <property type="component" value="Unassembled WGS sequence"/>
</dbReference>
<dbReference type="Pfam" id="PF01546">
    <property type="entry name" value="Peptidase_M20"/>
    <property type="match status" value="1"/>
</dbReference>
<dbReference type="EMBL" id="QPIJ01000014">
    <property type="protein sequence ID" value="RCV92356.1"/>
    <property type="molecule type" value="Genomic_DNA"/>
</dbReference>
<protein>
    <submittedName>
        <fullName evidence="9">M20/M25/M40 family metallo-hydrolase</fullName>
    </submittedName>
</protein>